<dbReference type="GO" id="GO:0020037">
    <property type="term" value="F:heme binding"/>
    <property type="evidence" value="ECO:0007669"/>
    <property type="project" value="InterPro"/>
</dbReference>
<feature type="signal peptide" evidence="5">
    <location>
        <begin position="1"/>
        <end position="24"/>
    </location>
</feature>
<dbReference type="Proteomes" id="UP000315724">
    <property type="component" value="Chromosome"/>
</dbReference>
<keyword evidence="8" id="KW-1185">Reference proteome</keyword>
<dbReference type="InterPro" id="IPR013427">
    <property type="entry name" value="Haem-bd_dom_put"/>
</dbReference>
<dbReference type="EMBL" id="CP036267">
    <property type="protein sequence ID" value="QDT34881.1"/>
    <property type="molecule type" value="Genomic_DNA"/>
</dbReference>
<dbReference type="PANTHER" id="PTHR33546:SF1">
    <property type="entry name" value="LARGE, MULTIFUNCTIONAL SECRETED PROTEIN"/>
    <property type="match status" value="1"/>
</dbReference>
<dbReference type="GO" id="GO:0046872">
    <property type="term" value="F:metal ion binding"/>
    <property type="evidence" value="ECO:0007669"/>
    <property type="project" value="UniProtKB-KW"/>
</dbReference>
<proteinExistence type="predicted"/>
<dbReference type="InterPro" id="IPR009056">
    <property type="entry name" value="Cyt_c-like_dom"/>
</dbReference>
<dbReference type="GO" id="GO:0009055">
    <property type="term" value="F:electron transfer activity"/>
    <property type="evidence" value="ECO:0007669"/>
    <property type="project" value="InterPro"/>
</dbReference>
<feature type="domain" description="Cytochrome c" evidence="6">
    <location>
        <begin position="872"/>
        <end position="1005"/>
    </location>
</feature>
<dbReference type="InterPro" id="IPR036909">
    <property type="entry name" value="Cyt_c-like_dom_sf"/>
</dbReference>
<protein>
    <submittedName>
        <fullName evidence="7">Cytochrome c</fullName>
    </submittedName>
</protein>
<dbReference type="KEGG" id="tpol:Mal48_41540"/>
<keyword evidence="3 4" id="KW-0408">Iron</keyword>
<dbReference type="AlphaFoldDB" id="A0A517QTB1"/>
<dbReference type="NCBIfam" id="TIGR02603">
    <property type="entry name" value="CxxCH_TIGR02603"/>
    <property type="match status" value="1"/>
</dbReference>
<organism evidence="7 8">
    <name type="scientific">Thalassoglobus polymorphus</name>
    <dbReference type="NCBI Taxonomy" id="2527994"/>
    <lineage>
        <taxon>Bacteria</taxon>
        <taxon>Pseudomonadati</taxon>
        <taxon>Planctomycetota</taxon>
        <taxon>Planctomycetia</taxon>
        <taxon>Planctomycetales</taxon>
        <taxon>Planctomycetaceae</taxon>
        <taxon>Thalassoglobus</taxon>
    </lineage>
</organism>
<dbReference type="RefSeq" id="WP_145203538.1">
    <property type="nucleotide sequence ID" value="NZ_CP036267.1"/>
</dbReference>
<dbReference type="Gene3D" id="1.10.760.10">
    <property type="entry name" value="Cytochrome c-like domain"/>
    <property type="match status" value="1"/>
</dbReference>
<dbReference type="InterPro" id="IPR013428">
    <property type="entry name" value="Membrane-bound_put_N"/>
</dbReference>
<name>A0A517QTB1_9PLAN</name>
<evidence type="ECO:0000256" key="2">
    <source>
        <dbReference type="ARBA" id="ARBA00022723"/>
    </source>
</evidence>
<evidence type="ECO:0000256" key="1">
    <source>
        <dbReference type="ARBA" id="ARBA00022617"/>
    </source>
</evidence>
<dbReference type="OrthoDB" id="230287at2"/>
<dbReference type="Pfam" id="PF23500">
    <property type="entry name" value="DUF7133"/>
    <property type="match status" value="1"/>
</dbReference>
<accession>A0A517QTB1</accession>
<evidence type="ECO:0000256" key="3">
    <source>
        <dbReference type="ARBA" id="ARBA00023004"/>
    </source>
</evidence>
<keyword evidence="5" id="KW-0732">Signal</keyword>
<evidence type="ECO:0000313" key="8">
    <source>
        <dbReference type="Proteomes" id="UP000315724"/>
    </source>
</evidence>
<dbReference type="SUPFAM" id="SSF63829">
    <property type="entry name" value="Calcium-dependent phosphotriesterase"/>
    <property type="match status" value="1"/>
</dbReference>
<evidence type="ECO:0000259" key="6">
    <source>
        <dbReference type="PROSITE" id="PS51007"/>
    </source>
</evidence>
<dbReference type="NCBIfam" id="TIGR02604">
    <property type="entry name" value="Piru_Ver_Nterm"/>
    <property type="match status" value="1"/>
</dbReference>
<dbReference type="InterPro" id="IPR011042">
    <property type="entry name" value="6-blade_b-propeller_TolB-like"/>
</dbReference>
<feature type="chain" id="PRO_5022219277" evidence="5">
    <location>
        <begin position="25"/>
        <end position="1017"/>
    </location>
</feature>
<gene>
    <name evidence="7" type="ORF">Mal48_41540</name>
</gene>
<dbReference type="InterPro" id="IPR055557">
    <property type="entry name" value="DUF7133"/>
</dbReference>
<evidence type="ECO:0000313" key="7">
    <source>
        <dbReference type="EMBL" id="QDT34881.1"/>
    </source>
</evidence>
<evidence type="ECO:0000256" key="5">
    <source>
        <dbReference type="SAM" id="SignalP"/>
    </source>
</evidence>
<dbReference type="PROSITE" id="PS51007">
    <property type="entry name" value="CYTC"/>
    <property type="match status" value="1"/>
</dbReference>
<dbReference type="Gene3D" id="2.120.10.30">
    <property type="entry name" value="TolB, C-terminal domain"/>
    <property type="match status" value="1"/>
</dbReference>
<dbReference type="SUPFAM" id="SSF46626">
    <property type="entry name" value="Cytochrome c"/>
    <property type="match status" value="1"/>
</dbReference>
<keyword evidence="2 4" id="KW-0479">Metal-binding</keyword>
<dbReference type="PANTHER" id="PTHR33546">
    <property type="entry name" value="LARGE, MULTIFUNCTIONAL SECRETED PROTEIN-RELATED"/>
    <property type="match status" value="1"/>
</dbReference>
<evidence type="ECO:0000256" key="4">
    <source>
        <dbReference type="PROSITE-ProRule" id="PRU00433"/>
    </source>
</evidence>
<keyword evidence="1 4" id="KW-0349">Heme</keyword>
<sequence precursor="true">MLLNVRVSLLLVSLIAISTSNALGQETQNAEFGPFSAEEAAKKFVLHDDCKIELVAAEPDVIDPVHIAFNTDGKLWVVEMTDYPNGPGDGQPGLSRIRVLSDDDGDGRFNNPVTFAEKLLFANGLMFWKDGVIVTTDGKIQFMRDTDGDGKADETQVWFEGFATENPQLRHNHPQLAMDCKIYIANGLRGGNIVPGPDNPWGLDPKAKPLSISGRDFRFDPLTGKYEAIAGMAQFGMAFDAHGNRFVCTNRNPGRQIVLEDEQLKLTPGLRIPRFYEDVAAAGENSKLYPLSRTWTTSNLHANQFTAACGVLIYNDSSLGQNFFGNIFTCDPTANLVHREIAVSIGPTSRSHSEKEGDEFLATKDEWFRPVNLAHGPDKALYVVDMYRAVIEHPQFMPVELKDRPDLTLGLDKGRIWRVVRSQPPADSDHKLEQVDASSPELLIQALSSDSVWKQNHAQRLLIESDSKEVVPQLRSRINAPQTSDEKYLLPLIATLDKLTLADLKAAMSNANDIYFLKSFFELGQRHFGETPEWKDLVNSSFHKTDSGIPVSSFIFEMLGQVPWKTLSEADQKIVLDQILERIVPGSQKDSEQYDPYWLSVYLRLAARSESLDVSTQLIAAFEQFEPKNEAEKQALRLQTYAAIRDLAELVAKQNQKDQARTLLTTIVGNEDNSFATRMSVLSGLAQGFPGGRTALNALIAKLPEEAKANIAATITEATRVLKTKDSIAEELPILFDLLSLADDDASLQQLITATGSGDATRASLALSALLKRPAAQVNPALVELLPKRRGSVRRSILQAMARSTSRAPALLDEIESGRVPALEIDATVEKTLYRLSDKELVARAKKLLKREPPADRVKVLEEYQVSLTMDSDPLRGKVTFEKNCATCHKVGDVGVNVAPDISDSRTKTPDFYLMNILDPNRAIDANYFSFNILDTDGKVHSGIVASETSTSVTLKQPEGKLVTIDRENIEEFKNTGVSLMPVGLERKMSKQEVADVISFIKNWRYLDGQIPKEVIK</sequence>
<reference evidence="7 8" key="1">
    <citation type="submission" date="2019-02" db="EMBL/GenBank/DDBJ databases">
        <title>Deep-cultivation of Planctomycetes and their phenomic and genomic characterization uncovers novel biology.</title>
        <authorList>
            <person name="Wiegand S."/>
            <person name="Jogler M."/>
            <person name="Boedeker C."/>
            <person name="Pinto D."/>
            <person name="Vollmers J."/>
            <person name="Rivas-Marin E."/>
            <person name="Kohn T."/>
            <person name="Peeters S.H."/>
            <person name="Heuer A."/>
            <person name="Rast P."/>
            <person name="Oberbeckmann S."/>
            <person name="Bunk B."/>
            <person name="Jeske O."/>
            <person name="Meyerdierks A."/>
            <person name="Storesund J.E."/>
            <person name="Kallscheuer N."/>
            <person name="Luecker S."/>
            <person name="Lage O.M."/>
            <person name="Pohl T."/>
            <person name="Merkel B.J."/>
            <person name="Hornburger P."/>
            <person name="Mueller R.-W."/>
            <person name="Bruemmer F."/>
            <person name="Labrenz M."/>
            <person name="Spormann A.M."/>
            <person name="Op den Camp H."/>
            <person name="Overmann J."/>
            <person name="Amann R."/>
            <person name="Jetten M.S.M."/>
            <person name="Mascher T."/>
            <person name="Medema M.H."/>
            <person name="Devos D.P."/>
            <person name="Kaster A.-K."/>
            <person name="Ovreas L."/>
            <person name="Rohde M."/>
            <person name="Galperin M.Y."/>
            <person name="Jogler C."/>
        </authorList>
    </citation>
    <scope>NUCLEOTIDE SEQUENCE [LARGE SCALE GENOMIC DNA]</scope>
    <source>
        <strain evidence="7 8">Mal48</strain>
    </source>
</reference>